<name>A0A562XLV2_CAMHY</name>
<evidence type="ECO:0000313" key="1">
    <source>
        <dbReference type="EMBL" id="TWO23098.1"/>
    </source>
</evidence>
<reference evidence="1 2" key="1">
    <citation type="submission" date="2019-07" db="EMBL/GenBank/DDBJ databases">
        <title>Rapid identification of Enteric Bacteria from Whole Genome Sequences (WGS) using Average Nucleotide Identity (ANI).</title>
        <authorList>
            <person name="Lane C."/>
        </authorList>
    </citation>
    <scope>NUCLEOTIDE SEQUENCE [LARGE SCALE GENOMIC DNA]</scope>
    <source>
        <strain evidence="1 2">D2411</strain>
    </source>
</reference>
<organism evidence="1 2">
    <name type="scientific">Campylobacter hyointestinalis</name>
    <dbReference type="NCBI Taxonomy" id="198"/>
    <lineage>
        <taxon>Bacteria</taxon>
        <taxon>Pseudomonadati</taxon>
        <taxon>Campylobacterota</taxon>
        <taxon>Epsilonproteobacteria</taxon>
        <taxon>Campylobacterales</taxon>
        <taxon>Campylobacteraceae</taxon>
        <taxon>Campylobacter</taxon>
    </lineage>
</organism>
<gene>
    <name evidence="1" type="ORF">YZ82_00735</name>
</gene>
<accession>A0A562XLV2</accession>
<evidence type="ECO:0000313" key="2">
    <source>
        <dbReference type="Proteomes" id="UP000321812"/>
    </source>
</evidence>
<proteinExistence type="predicted"/>
<comment type="caution">
    <text evidence="1">The sequence shown here is derived from an EMBL/GenBank/DDBJ whole genome shotgun (WGS) entry which is preliminary data.</text>
</comment>
<protein>
    <submittedName>
        <fullName evidence="1">Uncharacterized protein</fullName>
    </submittedName>
</protein>
<dbReference type="EMBL" id="VOAP01000002">
    <property type="protein sequence ID" value="TWO23098.1"/>
    <property type="molecule type" value="Genomic_DNA"/>
</dbReference>
<sequence length="79" mass="8886">MAIENNSLVADDDFSGRLGNFSKDEIVTCSLYPKDEFKVKKVTILQTDFNNYTFVYVLISVKDVNNVVYIPSSLVSKKG</sequence>
<dbReference type="Proteomes" id="UP000321812">
    <property type="component" value="Unassembled WGS sequence"/>
</dbReference>
<dbReference type="RefSeq" id="WP_147496774.1">
    <property type="nucleotide sequence ID" value="NZ_VOAP01000002.1"/>
</dbReference>
<dbReference type="AlphaFoldDB" id="A0A562XLV2"/>